<dbReference type="OrthoDB" id="10445170at2759"/>
<dbReference type="Proteomes" id="UP000663877">
    <property type="component" value="Unassembled WGS sequence"/>
</dbReference>
<comment type="caution">
    <text evidence="2">The sequence shown here is derived from an EMBL/GenBank/DDBJ whole genome shotgun (WGS) entry which is preliminary data.</text>
</comment>
<dbReference type="Proteomes" id="UP000663832">
    <property type="component" value="Unassembled WGS sequence"/>
</dbReference>
<protein>
    <submittedName>
        <fullName evidence="2">Uncharacterized protein</fullName>
    </submittedName>
</protein>
<evidence type="ECO:0000313" key="3">
    <source>
        <dbReference type="Proteomes" id="UP000663832"/>
    </source>
</evidence>
<dbReference type="EMBL" id="CAJNOM010000079">
    <property type="protein sequence ID" value="CAF0997863.1"/>
    <property type="molecule type" value="Genomic_DNA"/>
</dbReference>
<accession>A0A814GKX0</accession>
<organism evidence="2 3">
    <name type="scientific">Adineta steineri</name>
    <dbReference type="NCBI Taxonomy" id="433720"/>
    <lineage>
        <taxon>Eukaryota</taxon>
        <taxon>Metazoa</taxon>
        <taxon>Spiralia</taxon>
        <taxon>Gnathifera</taxon>
        <taxon>Rotifera</taxon>
        <taxon>Eurotatoria</taxon>
        <taxon>Bdelloidea</taxon>
        <taxon>Adinetida</taxon>
        <taxon>Adinetidae</taxon>
        <taxon>Adineta</taxon>
    </lineage>
</organism>
<reference evidence="2" key="1">
    <citation type="submission" date="2021-02" db="EMBL/GenBank/DDBJ databases">
        <authorList>
            <person name="Nowell W R."/>
        </authorList>
    </citation>
    <scope>NUCLEOTIDE SEQUENCE</scope>
</reference>
<evidence type="ECO:0000313" key="1">
    <source>
        <dbReference type="EMBL" id="CAF0980467.1"/>
    </source>
</evidence>
<gene>
    <name evidence="1" type="ORF">BJG266_LOCUS14840</name>
    <name evidence="2" type="ORF">QVE165_LOCUS14760</name>
</gene>
<sequence>MVKSKHDVITPIEQSFLSDSKFYIKNCNTLDSLLYPLAQSKVTSHESNSNDENDQQISQTEKLLIIRLLPPEHFINALSHYVIEQFDLNTTQINDYDFQDVNIITLPNIPVK</sequence>
<proteinExistence type="predicted"/>
<evidence type="ECO:0000313" key="2">
    <source>
        <dbReference type="EMBL" id="CAF0997863.1"/>
    </source>
</evidence>
<name>A0A814GKX0_9BILA</name>
<dbReference type="EMBL" id="CAJNOI010000063">
    <property type="protein sequence ID" value="CAF0980467.1"/>
    <property type="molecule type" value="Genomic_DNA"/>
</dbReference>
<dbReference type="AlphaFoldDB" id="A0A814GKX0"/>
<keyword evidence="3" id="KW-1185">Reference proteome</keyword>